<evidence type="ECO:0000256" key="1">
    <source>
        <dbReference type="SAM" id="MobiDB-lite"/>
    </source>
</evidence>
<organism evidence="2 3">
    <name type="scientific">Cordylochernes scorpioides</name>
    <dbReference type="NCBI Taxonomy" id="51811"/>
    <lineage>
        <taxon>Eukaryota</taxon>
        <taxon>Metazoa</taxon>
        <taxon>Ecdysozoa</taxon>
        <taxon>Arthropoda</taxon>
        <taxon>Chelicerata</taxon>
        <taxon>Arachnida</taxon>
        <taxon>Pseudoscorpiones</taxon>
        <taxon>Cheliferoidea</taxon>
        <taxon>Chernetidae</taxon>
        <taxon>Cordylochernes</taxon>
    </lineage>
</organism>
<gene>
    <name evidence="2" type="ORF">LAZ67_7000792</name>
</gene>
<feature type="compositionally biased region" description="Basic and acidic residues" evidence="1">
    <location>
        <begin position="1"/>
        <end position="23"/>
    </location>
</feature>
<evidence type="ECO:0000313" key="3">
    <source>
        <dbReference type="Proteomes" id="UP001235939"/>
    </source>
</evidence>
<name>A0ABY6KMC0_9ARAC</name>
<reference evidence="2 3" key="1">
    <citation type="submission" date="2022-01" db="EMBL/GenBank/DDBJ databases">
        <title>A chromosomal length assembly of Cordylochernes scorpioides.</title>
        <authorList>
            <person name="Zeh D."/>
            <person name="Zeh J."/>
        </authorList>
    </citation>
    <scope>NUCLEOTIDE SEQUENCE [LARGE SCALE GENOMIC DNA]</scope>
    <source>
        <strain evidence="2">IN4F17</strain>
        <tissue evidence="2">Whole Body</tissue>
    </source>
</reference>
<keyword evidence="3" id="KW-1185">Reference proteome</keyword>
<evidence type="ECO:0000313" key="2">
    <source>
        <dbReference type="EMBL" id="UYV69803.1"/>
    </source>
</evidence>
<feature type="region of interest" description="Disordered" evidence="1">
    <location>
        <begin position="218"/>
        <end position="237"/>
    </location>
</feature>
<feature type="region of interest" description="Disordered" evidence="1">
    <location>
        <begin position="1"/>
        <end position="25"/>
    </location>
</feature>
<sequence length="444" mass="50896">MVETRSGKMQDPAQERIQAEESAKPQPGTSFRFLFVRCSPEYIWEGQEIAVGKYPGSGLQLLSDLSPTGGPSITTWIKLWSQIYLGFTKEDYIIREQEEVYSSMAREGVIIKEIDKSLSQGGHGWISGGTVAGKQNWDLEQVVESTQRGKSEVHQKYGWHGDDIREICPENNRLQGNLYFPPRVDRRNRTAKAIIYGTFEVTRNCYVINHRGADEPRSYSFMPTQEPSSVMPRKGRGRFTPLTARRANMPRRRHRTPITISLFSLRLAFAMTINKAQGQTLATRACVYARTTLSGFFKTNLGYKSLCLRTDNFKWLFQVCEHWIAYMKVTGGEEGNYIKILLDLEPFQYFQPKRVIEGFLHIHNPVLLPSPYFLGLTVLPGNAYDIYIRPKITYLLQSPFKSNCMDYEALYLAANRTGPRTQEFFIHLARIQGSPFLQTKIKVK</sequence>
<protein>
    <submittedName>
        <fullName evidence="2">Uncharacterized protein</fullName>
    </submittedName>
</protein>
<dbReference type="EMBL" id="CP092869">
    <property type="protein sequence ID" value="UYV69803.1"/>
    <property type="molecule type" value="Genomic_DNA"/>
</dbReference>
<proteinExistence type="predicted"/>
<accession>A0ABY6KMC0</accession>
<dbReference type="Proteomes" id="UP001235939">
    <property type="component" value="Chromosome 07"/>
</dbReference>